<evidence type="ECO:0000313" key="4">
    <source>
        <dbReference type="EMBL" id="KAK5083096.1"/>
    </source>
</evidence>
<dbReference type="Proteomes" id="UP001309876">
    <property type="component" value="Unassembled WGS sequence"/>
</dbReference>
<dbReference type="InterPro" id="IPR007111">
    <property type="entry name" value="NACHT_NTPase"/>
</dbReference>
<name>A0AAN7SXC6_9EURO</name>
<organism evidence="4 5">
    <name type="scientific">Lithohypha guttulata</name>
    <dbReference type="NCBI Taxonomy" id="1690604"/>
    <lineage>
        <taxon>Eukaryota</taxon>
        <taxon>Fungi</taxon>
        <taxon>Dikarya</taxon>
        <taxon>Ascomycota</taxon>
        <taxon>Pezizomycotina</taxon>
        <taxon>Eurotiomycetes</taxon>
        <taxon>Chaetothyriomycetidae</taxon>
        <taxon>Chaetothyriales</taxon>
        <taxon>Trichomeriaceae</taxon>
        <taxon>Lithohypha</taxon>
    </lineage>
</organism>
<dbReference type="Pfam" id="PF25053">
    <property type="entry name" value="DUF7791"/>
    <property type="match status" value="1"/>
</dbReference>
<dbReference type="AlphaFoldDB" id="A0AAN7SXC6"/>
<dbReference type="PANTHER" id="PTHR10039">
    <property type="entry name" value="AMELOGENIN"/>
    <property type="match status" value="1"/>
</dbReference>
<dbReference type="Gene3D" id="3.40.50.300">
    <property type="entry name" value="P-loop containing nucleotide triphosphate hydrolases"/>
    <property type="match status" value="1"/>
</dbReference>
<protein>
    <recommendedName>
        <fullName evidence="3">NACHT domain-containing protein</fullName>
    </recommendedName>
</protein>
<dbReference type="InterPro" id="IPR056693">
    <property type="entry name" value="DUF7791"/>
</dbReference>
<dbReference type="InterPro" id="IPR027417">
    <property type="entry name" value="P-loop_NTPase"/>
</dbReference>
<keyword evidence="1" id="KW-0677">Repeat</keyword>
<keyword evidence="5" id="KW-1185">Reference proteome</keyword>
<dbReference type="EMBL" id="JAVRRJ010000007">
    <property type="protein sequence ID" value="KAK5083096.1"/>
    <property type="molecule type" value="Genomic_DNA"/>
</dbReference>
<dbReference type="SUPFAM" id="SSF52540">
    <property type="entry name" value="P-loop containing nucleoside triphosphate hydrolases"/>
    <property type="match status" value="1"/>
</dbReference>
<evidence type="ECO:0000259" key="3">
    <source>
        <dbReference type="PROSITE" id="PS50837"/>
    </source>
</evidence>
<sequence>MENDCRPTKRHKKDGDDEDNCVPSSSRQKGAGGGHEYSAGNISGHAYVHLGDHNHYYGIADEAERIGASLYFPEMHRRQDNINDKQRETFEWLFEPPTKTQRPWDSFVDWLDSEEPTYWISGKPGSGKSVLMKYIAERLQEKRPSRSEIVLSFFFWEAGQLLEHSLIGCLRSLLWQLLQNTSTKNQALSLLGEKADAIWTPRRLKSSLTTIFNRIDADIMLIIDGLDECSDAEELLETLQTFGDFPNTKMCVSSRPEQLFNTELIECSKLRLQDLNRRDIETVIRKELMENPKITRLVKSNPKVITDLIKDVERKAEGVFLWVRLVINSLTHGLRNHDTLPILQKRLAEMPEGMTELYTHMLRRNDGDLRFYRQEAALYFKLLDYRRSWQLVDFCFAIDDDLRQQYLNHDNLWSQTGTNIDLATTMSSRVSIRSGGLLEVTDDAHFTIAVPPTVSRLPCLSQRLNTYHKKSVQFIHRTAKDYILETVEGKELCFACVRTDDDIHRAVIESRLVTHLIFPALMGAFVTAGMAISVLWGRLNGPRHILIEELENLCEHLYECGYIILDATWNSYFARGFPSSSAFLLDTCHLLVYAKLYDLALAKLKASTETRNSTYLVKLRSLLDHRQFDEFTYEGQCVRGRAELVDYLNQYLSTSDDTFINPFGEQMLPFRIKPKNFDYTTVSTDEQGECSNNLTNLLPTCSRCSQCPVNLLPKAHLWYSISATLDANRYLAKARQAYIIADNSEESGQRRTTVLYAMPPEDSSILLDQCASLICNSLERSDGFGVVCFSDDVPDIIREIRDRSRRLDSLVEAFRYMGKTEDTIRKWYAHEKFLRQFDEYPEDWEGWDEWVWGSEEIPDCGEPTSGVELTKPRRDALHLEAKAAGRLPWYPDQITYNPKNLPQALRAQE</sequence>
<evidence type="ECO:0000256" key="2">
    <source>
        <dbReference type="SAM" id="MobiDB-lite"/>
    </source>
</evidence>
<evidence type="ECO:0000256" key="1">
    <source>
        <dbReference type="ARBA" id="ARBA00022737"/>
    </source>
</evidence>
<reference evidence="4 5" key="1">
    <citation type="submission" date="2023-08" db="EMBL/GenBank/DDBJ databases">
        <title>Black Yeasts Isolated from many extreme environments.</title>
        <authorList>
            <person name="Coleine C."/>
            <person name="Stajich J.E."/>
            <person name="Selbmann L."/>
        </authorList>
    </citation>
    <scope>NUCLEOTIDE SEQUENCE [LARGE SCALE GENOMIC DNA]</scope>
    <source>
        <strain evidence="4 5">CCFEE 5910</strain>
    </source>
</reference>
<feature type="domain" description="NACHT" evidence="3">
    <location>
        <begin position="116"/>
        <end position="256"/>
    </location>
</feature>
<proteinExistence type="predicted"/>
<feature type="region of interest" description="Disordered" evidence="2">
    <location>
        <begin position="1"/>
        <end position="37"/>
    </location>
</feature>
<comment type="caution">
    <text evidence="4">The sequence shown here is derived from an EMBL/GenBank/DDBJ whole genome shotgun (WGS) entry which is preliminary data.</text>
</comment>
<dbReference type="PANTHER" id="PTHR10039:SF5">
    <property type="entry name" value="NACHT DOMAIN-CONTAINING PROTEIN"/>
    <property type="match status" value="1"/>
</dbReference>
<evidence type="ECO:0000313" key="5">
    <source>
        <dbReference type="Proteomes" id="UP001309876"/>
    </source>
</evidence>
<gene>
    <name evidence="4" type="ORF">LTR05_006978</name>
</gene>
<dbReference type="InterPro" id="IPR056884">
    <property type="entry name" value="NPHP3-like_N"/>
</dbReference>
<dbReference type="Pfam" id="PF24883">
    <property type="entry name" value="NPHP3_N"/>
    <property type="match status" value="1"/>
</dbReference>
<dbReference type="PROSITE" id="PS50837">
    <property type="entry name" value="NACHT"/>
    <property type="match status" value="1"/>
</dbReference>
<accession>A0AAN7SXC6</accession>